<dbReference type="PANTHER" id="PTHR33710">
    <property type="entry name" value="BNAC02G09200D PROTEIN"/>
    <property type="match status" value="1"/>
</dbReference>
<dbReference type="Gramene" id="Jr07_24450_p1">
    <property type="protein sequence ID" value="cds.Jr07_24450_p1"/>
    <property type="gene ID" value="Jr07_24450"/>
</dbReference>
<accession>A0A2I4EGS6</accession>
<organism evidence="1 2">
    <name type="scientific">Juglans regia</name>
    <name type="common">English walnut</name>
    <dbReference type="NCBI Taxonomy" id="51240"/>
    <lineage>
        <taxon>Eukaryota</taxon>
        <taxon>Viridiplantae</taxon>
        <taxon>Streptophyta</taxon>
        <taxon>Embryophyta</taxon>
        <taxon>Tracheophyta</taxon>
        <taxon>Spermatophyta</taxon>
        <taxon>Magnoliopsida</taxon>
        <taxon>eudicotyledons</taxon>
        <taxon>Gunneridae</taxon>
        <taxon>Pentapetalae</taxon>
        <taxon>rosids</taxon>
        <taxon>fabids</taxon>
        <taxon>Fagales</taxon>
        <taxon>Juglandaceae</taxon>
        <taxon>Juglans</taxon>
    </lineage>
</organism>
<name>A0A2I4EGS6_JUGRE</name>
<dbReference type="OrthoDB" id="1259371at2759"/>
<dbReference type="KEGG" id="jre:108989448"/>
<dbReference type="RefSeq" id="XP_018818595.1">
    <property type="nucleotide sequence ID" value="XM_018963050.1"/>
</dbReference>
<keyword evidence="1" id="KW-1185">Reference proteome</keyword>
<dbReference type="AlphaFoldDB" id="A0A2I4EGS6"/>
<evidence type="ECO:0000313" key="2">
    <source>
        <dbReference type="RefSeq" id="XP_018818595.1"/>
    </source>
</evidence>
<protein>
    <submittedName>
        <fullName evidence="2">Uncharacterized protein LOC108989448</fullName>
    </submittedName>
</protein>
<evidence type="ECO:0000313" key="1">
    <source>
        <dbReference type="Proteomes" id="UP000235220"/>
    </source>
</evidence>
<dbReference type="GeneID" id="108989448"/>
<proteinExistence type="predicted"/>
<gene>
    <name evidence="2" type="primary">LOC108989448</name>
</gene>
<dbReference type="Proteomes" id="UP000235220">
    <property type="component" value="Chromosome 7"/>
</dbReference>
<sequence>MEGKHLSWCNGHQGLARSWAKLDRVLANNMFVSKFGGVVAWFLNSRTSDHSLILFQLVMKFKRYGPASFRFQNMWTSHDDFLSTVMRPWDENIVAESGLHVLARKLIRLKVALCVWNKEVFGQVDGHIRALEERVKVLDRSNKISLIQWMPNWFLLKQNLILGSKEKR</sequence>
<dbReference type="PANTHER" id="PTHR33710:SF85">
    <property type="entry name" value="ENDONUCLEASE_EXONUCLEASE_PHOSPHATASE DOMAIN-CONTAINING PROTEIN"/>
    <property type="match status" value="1"/>
</dbReference>
<reference evidence="2" key="1">
    <citation type="submission" date="2025-08" db="UniProtKB">
        <authorList>
            <consortium name="RefSeq"/>
        </authorList>
    </citation>
    <scope>IDENTIFICATION</scope>
    <source>
        <tissue evidence="2">Leaves</tissue>
    </source>
</reference>